<dbReference type="InterPro" id="IPR011335">
    <property type="entry name" value="Restrct_endonuc-II-like"/>
</dbReference>
<dbReference type="STRING" id="1403537.Q428_02345"/>
<dbReference type="AlphaFoldDB" id="A0A017RZU2"/>
<dbReference type="Gene3D" id="3.90.1570.10">
    <property type="entry name" value="tt1808, chain A"/>
    <property type="match status" value="1"/>
</dbReference>
<proteinExistence type="predicted"/>
<dbReference type="SUPFAM" id="SSF52980">
    <property type="entry name" value="Restriction endonuclease-like"/>
    <property type="match status" value="1"/>
</dbReference>
<accession>A0A017RZU2</accession>
<dbReference type="PANTHER" id="PTHR34107:SF4">
    <property type="entry name" value="SLL1222 PROTEIN"/>
    <property type="match status" value="1"/>
</dbReference>
<dbReference type="InterPro" id="IPR008538">
    <property type="entry name" value="Uma2"/>
</dbReference>
<dbReference type="RefSeq" id="WP_035377785.1">
    <property type="nucleotide sequence ID" value="NZ_AZQP01000004.1"/>
</dbReference>
<dbReference type="EMBL" id="AZQP01000004">
    <property type="protein sequence ID" value="EYE89450.1"/>
    <property type="molecule type" value="Genomic_DNA"/>
</dbReference>
<dbReference type="Proteomes" id="UP000019681">
    <property type="component" value="Unassembled WGS sequence"/>
</dbReference>
<comment type="caution">
    <text evidence="2">The sequence shown here is derived from an EMBL/GenBank/DDBJ whole genome shotgun (WGS) entry which is preliminary data.</text>
</comment>
<protein>
    <recommendedName>
        <fullName evidence="1">Putative restriction endonuclease domain-containing protein</fullName>
    </recommendedName>
</protein>
<reference evidence="2 3" key="1">
    <citation type="journal article" date="2014" name="Genome Announc.">
        <title>Draft Genome Sequence of Fervidicella metallireducens Strain AeBT, an Iron-Reducing Thermoanaerobe from the Great Artesian Basin.</title>
        <authorList>
            <person name="Patel B.K."/>
        </authorList>
    </citation>
    <scope>NUCLEOTIDE SEQUENCE [LARGE SCALE GENOMIC DNA]</scope>
    <source>
        <strain evidence="2 3">AeB</strain>
    </source>
</reference>
<evidence type="ECO:0000313" key="3">
    <source>
        <dbReference type="Proteomes" id="UP000019681"/>
    </source>
</evidence>
<name>A0A017RZU2_9CLOT</name>
<keyword evidence="3" id="KW-1185">Reference proteome</keyword>
<evidence type="ECO:0000313" key="2">
    <source>
        <dbReference type="EMBL" id="EYE89450.1"/>
    </source>
</evidence>
<organism evidence="2 3">
    <name type="scientific">Fervidicella metallireducens AeB</name>
    <dbReference type="NCBI Taxonomy" id="1403537"/>
    <lineage>
        <taxon>Bacteria</taxon>
        <taxon>Bacillati</taxon>
        <taxon>Bacillota</taxon>
        <taxon>Clostridia</taxon>
        <taxon>Eubacteriales</taxon>
        <taxon>Clostridiaceae</taxon>
        <taxon>Fervidicella</taxon>
    </lineage>
</organism>
<dbReference type="InterPro" id="IPR012296">
    <property type="entry name" value="Nuclease_put_TT1808"/>
</dbReference>
<dbReference type="PANTHER" id="PTHR34107">
    <property type="entry name" value="SLL0198 PROTEIN-RELATED"/>
    <property type="match status" value="1"/>
</dbReference>
<evidence type="ECO:0000259" key="1">
    <source>
        <dbReference type="Pfam" id="PF05685"/>
    </source>
</evidence>
<feature type="domain" description="Putative restriction endonuclease" evidence="1">
    <location>
        <begin position="11"/>
        <end position="176"/>
    </location>
</feature>
<dbReference type="Pfam" id="PF05685">
    <property type="entry name" value="Uma2"/>
    <property type="match status" value="1"/>
</dbReference>
<gene>
    <name evidence="2" type="ORF">Q428_02345</name>
</gene>
<sequence length="184" mass="21302">MFPLEKPMTYEEFLSLDNENDNLEFINGKVYMLSAPSVIHQTIVTNLSTELGIYFKGKDCRHFVAPFDVIFQNQFEKHRVQPDLTVICDKSGLTENNYIGIPHLVVEVLSPSTSSKDYIEKMDLYMRFGVKEYWIISPKNKTVEIFSLQESNFYSEPTLYSKDDIVKSSIFEDLSIGLKDIFNI</sequence>
<dbReference type="CDD" id="cd06260">
    <property type="entry name" value="DUF820-like"/>
    <property type="match status" value="1"/>
</dbReference>
<dbReference type="OrthoDB" id="9808428at2"/>